<dbReference type="AlphaFoldDB" id="A0A4S8W7B8"/>
<evidence type="ECO:0000313" key="1">
    <source>
        <dbReference type="EMBL" id="THW19120.1"/>
    </source>
</evidence>
<gene>
    <name evidence="1" type="ORF">D6D24_03003</name>
</gene>
<protein>
    <recommendedName>
        <fullName evidence="3">C2H2-type domain-containing protein</fullName>
    </recommendedName>
</protein>
<accession>A0A4S8W7B8</accession>
<reference evidence="1 2" key="1">
    <citation type="submission" date="2018-10" db="EMBL/GenBank/DDBJ databases">
        <title>Fifty Aureobasidium pullulans genomes reveal a recombining polyextremotolerant generalist.</title>
        <authorList>
            <person name="Gostincar C."/>
            <person name="Turk M."/>
            <person name="Zajc J."/>
            <person name="Gunde-Cimerman N."/>
        </authorList>
    </citation>
    <scope>NUCLEOTIDE SEQUENCE [LARGE SCALE GENOMIC DNA]</scope>
    <source>
        <strain evidence="1 2">EXF-11318</strain>
    </source>
</reference>
<comment type="caution">
    <text evidence="1">The sequence shown here is derived from an EMBL/GenBank/DDBJ whole genome shotgun (WGS) entry which is preliminary data.</text>
</comment>
<evidence type="ECO:0000313" key="2">
    <source>
        <dbReference type="Proteomes" id="UP000308014"/>
    </source>
</evidence>
<organism evidence="1 2">
    <name type="scientific">Aureobasidium pullulans</name>
    <name type="common">Black yeast</name>
    <name type="synonym">Pullularia pullulans</name>
    <dbReference type="NCBI Taxonomy" id="5580"/>
    <lineage>
        <taxon>Eukaryota</taxon>
        <taxon>Fungi</taxon>
        <taxon>Dikarya</taxon>
        <taxon>Ascomycota</taxon>
        <taxon>Pezizomycotina</taxon>
        <taxon>Dothideomycetes</taxon>
        <taxon>Dothideomycetidae</taxon>
        <taxon>Dothideales</taxon>
        <taxon>Saccotheciaceae</taxon>
        <taxon>Aureobasidium</taxon>
    </lineage>
</organism>
<dbReference type="Proteomes" id="UP000308014">
    <property type="component" value="Unassembled WGS sequence"/>
</dbReference>
<proteinExistence type="predicted"/>
<dbReference type="EMBL" id="QZAJ01000071">
    <property type="protein sequence ID" value="THW19120.1"/>
    <property type="molecule type" value="Genomic_DNA"/>
</dbReference>
<evidence type="ECO:0008006" key="3">
    <source>
        <dbReference type="Google" id="ProtNLM"/>
    </source>
</evidence>
<name>A0A4S8W7B8_AURPU</name>
<sequence length="384" mass="44161">MRARLHSERGRRGGHTLRPLRLDEHEIRRSNVNRRDDWDFERDTAFAMDCLLPWTKELLDSGGRPTIDSFEAFRWLDTRAPGVYACLAIKKDKSGRIIAVHMKVGCAWASLPSQNSPFHIFIQTTDPDQEDLELKWLTLAVGMPYIRETQADEYLAAWYYQLEAMLASALGSFDEKSNDYKFRGMQWWPFDSADTTEAWKGADHHCSIRDIWAKRPTMRTEDEIAEREAAARVVETTRVRKQQRAAVEGNMYLCTHTGCEREQRGRGFGSIQALQGHHAWYNRDIAIAEDRHLCTITGCDRAILGRGLATPLALQQHMVFHFKLGNDAYLCTYDQCGRSQAGKGFKPLQTLERHLTRYYQLEPPRVLNLSPLATSRDRDYGHPG</sequence>